<gene>
    <name evidence="1" type="ORF">LCGC14_2671280</name>
</gene>
<reference evidence="1" key="1">
    <citation type="journal article" date="2015" name="Nature">
        <title>Complex archaea that bridge the gap between prokaryotes and eukaryotes.</title>
        <authorList>
            <person name="Spang A."/>
            <person name="Saw J.H."/>
            <person name="Jorgensen S.L."/>
            <person name="Zaremba-Niedzwiedzka K."/>
            <person name="Martijn J."/>
            <person name="Lind A.E."/>
            <person name="van Eijk R."/>
            <person name="Schleper C."/>
            <person name="Guy L."/>
            <person name="Ettema T.J."/>
        </authorList>
    </citation>
    <scope>NUCLEOTIDE SEQUENCE</scope>
</reference>
<dbReference type="AlphaFoldDB" id="A0A0F8ZP14"/>
<evidence type="ECO:0000313" key="1">
    <source>
        <dbReference type="EMBL" id="KKK95588.1"/>
    </source>
</evidence>
<name>A0A0F8ZP14_9ZZZZ</name>
<dbReference type="EMBL" id="LAZR01046845">
    <property type="protein sequence ID" value="KKK95588.1"/>
    <property type="molecule type" value="Genomic_DNA"/>
</dbReference>
<organism evidence="1">
    <name type="scientific">marine sediment metagenome</name>
    <dbReference type="NCBI Taxonomy" id="412755"/>
    <lineage>
        <taxon>unclassified sequences</taxon>
        <taxon>metagenomes</taxon>
        <taxon>ecological metagenomes</taxon>
    </lineage>
</organism>
<sequence length="343" mass="37494">MGNVVTGGIPGFYLYFIRNATFQSGDPSSDKHQPFNPITESTGIKMSERIYELIAPVSDLYPQIEVDKNLEPSTLTFRSYFREPFPMLPLFTHKEMPSIWTGTSDTITANFSARDAVDNNIGVQMRLPDPANSKHIDLLFDGGKITEYRLIGEAQGGVMEEIDIKFSEITQNTQAVDIDDGFDDGRFDNAGLSYDGGWGLWNTNLYANLKTVLLTKDVIVTIGGSAPSGLKVQSWKLTLPTPIAMEFISSSFVAGIVYEEVQGPWGLELSGKLGDNSDIAEAIATLADKTRATAKLLYSAAPLDKFFQFTNSVLKNIDGLSIPEAGKPIDVTYIYEGAGSSIL</sequence>
<accession>A0A0F8ZP14</accession>
<comment type="caution">
    <text evidence="1">The sequence shown here is derived from an EMBL/GenBank/DDBJ whole genome shotgun (WGS) entry which is preliminary data.</text>
</comment>
<protein>
    <submittedName>
        <fullName evidence="1">Uncharacterized protein</fullName>
    </submittedName>
</protein>
<proteinExistence type="predicted"/>
<feature type="non-terminal residue" evidence="1">
    <location>
        <position position="343"/>
    </location>
</feature>